<dbReference type="RefSeq" id="WP_098824535.1">
    <property type="nucleotide sequence ID" value="NZ_BCMJ01000004.1"/>
</dbReference>
<keyword evidence="4" id="KW-1185">Reference proteome</keyword>
<dbReference type="InterPro" id="IPR003346">
    <property type="entry name" value="Transposase_20"/>
</dbReference>
<dbReference type="PANTHER" id="PTHR33055">
    <property type="entry name" value="TRANSPOSASE FOR INSERTION SEQUENCE ELEMENT IS1111A"/>
    <property type="match status" value="1"/>
</dbReference>
<protein>
    <submittedName>
        <fullName evidence="3">Transposase</fullName>
    </submittedName>
</protein>
<dbReference type="InterPro" id="IPR047650">
    <property type="entry name" value="Transpos_IS110"/>
</dbReference>
<comment type="caution">
    <text evidence="3">The sequence shown here is derived from an EMBL/GenBank/DDBJ whole genome shotgun (WGS) entry which is preliminary data.</text>
</comment>
<dbReference type="GO" id="GO:0004803">
    <property type="term" value="F:transposase activity"/>
    <property type="evidence" value="ECO:0007669"/>
    <property type="project" value="InterPro"/>
</dbReference>
<dbReference type="InterPro" id="IPR002525">
    <property type="entry name" value="Transp_IS110-like_N"/>
</dbReference>
<dbReference type="EMBL" id="BCMJ01000004">
    <property type="protein sequence ID" value="GAX08090.1"/>
    <property type="molecule type" value="Genomic_DNA"/>
</dbReference>
<gene>
    <name evidence="3" type="ORF">IWT5_01242</name>
</gene>
<dbReference type="Pfam" id="PF01548">
    <property type="entry name" value="DEDD_Tnp_IS110"/>
    <property type="match status" value="1"/>
</dbReference>
<dbReference type="GO" id="GO:0006313">
    <property type="term" value="P:DNA transposition"/>
    <property type="evidence" value="ECO:0007669"/>
    <property type="project" value="InterPro"/>
</dbReference>
<name>A0A1Z5J1X0_9LACO</name>
<dbReference type="AlphaFoldDB" id="A0A1Z5J1X0"/>
<evidence type="ECO:0000259" key="2">
    <source>
        <dbReference type="Pfam" id="PF02371"/>
    </source>
</evidence>
<dbReference type="Pfam" id="PF02371">
    <property type="entry name" value="Transposase_20"/>
    <property type="match status" value="1"/>
</dbReference>
<accession>A0A1Z5J1X0</accession>
<evidence type="ECO:0000313" key="4">
    <source>
        <dbReference type="Proteomes" id="UP000223370"/>
    </source>
</evidence>
<proteinExistence type="predicted"/>
<dbReference type="GO" id="GO:0003677">
    <property type="term" value="F:DNA binding"/>
    <property type="evidence" value="ECO:0007669"/>
    <property type="project" value="InterPro"/>
</dbReference>
<dbReference type="Proteomes" id="UP000223370">
    <property type="component" value="Unassembled WGS sequence"/>
</dbReference>
<reference evidence="3 4" key="1">
    <citation type="submission" date="2015-11" db="EMBL/GenBank/DDBJ databases">
        <title>Draft genome sequences of new species of the genus Lactobacillus isolated from orchardgrass silage.</title>
        <authorList>
            <person name="Tohno M."/>
            <person name="Tanizawa Y."/>
            <person name="Arita M."/>
        </authorList>
    </citation>
    <scope>NUCLEOTIDE SEQUENCE [LARGE SCALE GENOMIC DNA]</scope>
    <source>
        <strain evidence="3 4">IWT5</strain>
    </source>
</reference>
<dbReference type="NCBIfam" id="NF033542">
    <property type="entry name" value="transpos_IS110"/>
    <property type="match status" value="1"/>
</dbReference>
<feature type="domain" description="Transposase IS110-like N-terminal" evidence="1">
    <location>
        <begin position="8"/>
        <end position="160"/>
    </location>
</feature>
<sequence length="408" mass="46899">MTNKIVGVGIDVSAYKLDIAILNTDAELLSTDQVESNAEGFKKLFRILSKQLNAVQIVFEATGIYSNKLVRFLNELHFSFECINPLVARQLSTGLRQNKTDRVDAIKLARIAISDSFQPSYVRDEAYEKLYQLDRWYENENRNIVIFKNRFDKIQQQTFPVKGFPVSKDQSLFYELFIIFPHADWVLRSSLKQVTEKLKVHLSKQHPRTNWGKYAKLLHSYAVKAVPSVISDAPNSKYLIQLGHQILTVMDTKAQLIKNMIEIGSTFPAFKYLCSIPGIAETSAIRIIAEIGDISRFDNTNQINAFIGIDLRHFESGLFTGSDTISKRGNKIARKLLYQCVFQIVQTCTLTHKKCHIADYYYYQTKKQSSSPKKTAIACIHRLLRTIYGMCKYGESYQYKFHKNQLIQ</sequence>
<evidence type="ECO:0000313" key="3">
    <source>
        <dbReference type="EMBL" id="GAX08090.1"/>
    </source>
</evidence>
<dbReference type="PANTHER" id="PTHR33055:SF15">
    <property type="entry name" value="TRANSPOSASE-RELATED"/>
    <property type="match status" value="1"/>
</dbReference>
<evidence type="ECO:0000259" key="1">
    <source>
        <dbReference type="Pfam" id="PF01548"/>
    </source>
</evidence>
<organism evidence="3 4">
    <name type="scientific">Secundilactobacillus silagincola</name>
    <dbReference type="NCBI Taxonomy" id="1714681"/>
    <lineage>
        <taxon>Bacteria</taxon>
        <taxon>Bacillati</taxon>
        <taxon>Bacillota</taxon>
        <taxon>Bacilli</taxon>
        <taxon>Lactobacillales</taxon>
        <taxon>Lactobacillaceae</taxon>
        <taxon>Secundilactobacillus</taxon>
    </lineage>
</organism>
<dbReference type="OrthoDB" id="9790935at2"/>
<feature type="domain" description="Transposase IS116/IS110/IS902 C-terminal" evidence="2">
    <location>
        <begin position="272"/>
        <end position="348"/>
    </location>
</feature>